<gene>
    <name evidence="7" type="ORF">SAMN05216548_104264</name>
</gene>
<feature type="active site" description="Proton acceptor" evidence="4">
    <location>
        <position position="203"/>
    </location>
</feature>
<dbReference type="Pfam" id="PF01734">
    <property type="entry name" value="Patatin"/>
    <property type="match status" value="1"/>
</dbReference>
<name>A0A1H9G010_9HYPH</name>
<dbReference type="Proteomes" id="UP000199647">
    <property type="component" value="Unassembled WGS sequence"/>
</dbReference>
<keyword evidence="1 4" id="KW-0378">Hydrolase</keyword>
<dbReference type="EMBL" id="FOFG01000004">
    <property type="protein sequence ID" value="SEQ43480.1"/>
    <property type="molecule type" value="Genomic_DNA"/>
</dbReference>
<dbReference type="InterPro" id="IPR016035">
    <property type="entry name" value="Acyl_Trfase/lysoPLipase"/>
</dbReference>
<dbReference type="STRING" id="1855383.SAMN05216548_104264"/>
<evidence type="ECO:0000313" key="8">
    <source>
        <dbReference type="Proteomes" id="UP000199647"/>
    </source>
</evidence>
<evidence type="ECO:0000256" key="3">
    <source>
        <dbReference type="ARBA" id="ARBA00023098"/>
    </source>
</evidence>
<dbReference type="RefSeq" id="WP_238858218.1">
    <property type="nucleotide sequence ID" value="NZ_FOFG01000004.1"/>
</dbReference>
<feature type="domain" description="PNPLA" evidence="6">
    <location>
        <begin position="18"/>
        <end position="216"/>
    </location>
</feature>
<dbReference type="GO" id="GO:0016787">
    <property type="term" value="F:hydrolase activity"/>
    <property type="evidence" value="ECO:0007669"/>
    <property type="project" value="UniProtKB-UniRule"/>
</dbReference>
<keyword evidence="2 4" id="KW-0442">Lipid degradation</keyword>
<keyword evidence="3 4" id="KW-0443">Lipid metabolism</keyword>
<feature type="region of interest" description="Disordered" evidence="5">
    <location>
        <begin position="345"/>
        <end position="386"/>
    </location>
</feature>
<sequence length="386" mass="42544">MSERDAEDRAGAASPINLALQGGGAHGAFTWGVLDRLLEEDRFSIEGISGCSAGAMNAVCLADGFARGGADGARETLHDFWRAMGQHWWSSPVPRTMWDRLTGSWSLENSPAFLLFDVASRFYSPYDLNPLNINPLLETIREQIDFDRVRASGIKVFISATNVIDGSVKVFSGPELSAEAVMASACLPHVFQAVEIDGVPYWDGGYMGNPSLFPLFYETVTEDILLVQINPVERREVPRSAREILNRLDEITFNASLMSELRSIDFVSRLVDEGKLDRREYKRIRLHAVAADAALNSLSTTSKYNTEWDFLTHLRDLGRAAATDWLESGADAVGLRPGIDLSARLAPGGTGRGAPEGQMAPHLRETLSRVRTESGWRRNEGRDPES</sequence>
<reference evidence="7 8" key="1">
    <citation type="submission" date="2016-10" db="EMBL/GenBank/DDBJ databases">
        <authorList>
            <person name="de Groot N.N."/>
        </authorList>
    </citation>
    <scope>NUCLEOTIDE SEQUENCE [LARGE SCALE GENOMIC DNA]</scope>
    <source>
        <strain evidence="7 8">A52C2</strain>
    </source>
</reference>
<feature type="compositionally biased region" description="Basic and acidic residues" evidence="5">
    <location>
        <begin position="362"/>
        <end position="386"/>
    </location>
</feature>
<protein>
    <submittedName>
        <fullName evidence="7">NTE family protein</fullName>
    </submittedName>
</protein>
<feature type="short sequence motif" description="GXGXXG" evidence="4">
    <location>
        <begin position="22"/>
        <end position="27"/>
    </location>
</feature>
<accession>A0A1H9G010</accession>
<organism evidence="7 8">
    <name type="scientific">Faunimonas pinastri</name>
    <dbReference type="NCBI Taxonomy" id="1855383"/>
    <lineage>
        <taxon>Bacteria</taxon>
        <taxon>Pseudomonadati</taxon>
        <taxon>Pseudomonadota</taxon>
        <taxon>Alphaproteobacteria</taxon>
        <taxon>Hyphomicrobiales</taxon>
        <taxon>Afifellaceae</taxon>
        <taxon>Faunimonas</taxon>
    </lineage>
</organism>
<proteinExistence type="predicted"/>
<evidence type="ECO:0000259" key="6">
    <source>
        <dbReference type="PROSITE" id="PS51635"/>
    </source>
</evidence>
<evidence type="ECO:0000256" key="4">
    <source>
        <dbReference type="PROSITE-ProRule" id="PRU01161"/>
    </source>
</evidence>
<dbReference type="InterPro" id="IPR050301">
    <property type="entry name" value="NTE"/>
</dbReference>
<dbReference type="GO" id="GO:0016042">
    <property type="term" value="P:lipid catabolic process"/>
    <property type="evidence" value="ECO:0007669"/>
    <property type="project" value="UniProtKB-UniRule"/>
</dbReference>
<feature type="active site" description="Nucleophile" evidence="4">
    <location>
        <position position="52"/>
    </location>
</feature>
<evidence type="ECO:0000256" key="5">
    <source>
        <dbReference type="SAM" id="MobiDB-lite"/>
    </source>
</evidence>
<evidence type="ECO:0000313" key="7">
    <source>
        <dbReference type="EMBL" id="SEQ43480.1"/>
    </source>
</evidence>
<dbReference type="InterPro" id="IPR002641">
    <property type="entry name" value="PNPLA_dom"/>
</dbReference>
<dbReference type="PANTHER" id="PTHR14226">
    <property type="entry name" value="NEUROPATHY TARGET ESTERASE/SWISS CHEESE D.MELANOGASTER"/>
    <property type="match status" value="1"/>
</dbReference>
<feature type="short sequence motif" description="DGA/G" evidence="4">
    <location>
        <begin position="203"/>
        <end position="205"/>
    </location>
</feature>
<dbReference type="Gene3D" id="3.40.1090.10">
    <property type="entry name" value="Cytosolic phospholipase A2 catalytic domain"/>
    <property type="match status" value="2"/>
</dbReference>
<keyword evidence="8" id="KW-1185">Reference proteome</keyword>
<dbReference type="PANTHER" id="PTHR14226:SF78">
    <property type="entry name" value="SLR0060 PROTEIN"/>
    <property type="match status" value="1"/>
</dbReference>
<evidence type="ECO:0000256" key="2">
    <source>
        <dbReference type="ARBA" id="ARBA00022963"/>
    </source>
</evidence>
<dbReference type="AlphaFoldDB" id="A0A1H9G010"/>
<dbReference type="SUPFAM" id="SSF52151">
    <property type="entry name" value="FabD/lysophospholipase-like"/>
    <property type="match status" value="1"/>
</dbReference>
<evidence type="ECO:0000256" key="1">
    <source>
        <dbReference type="ARBA" id="ARBA00022801"/>
    </source>
</evidence>
<feature type="short sequence motif" description="GXSXG" evidence="4">
    <location>
        <begin position="50"/>
        <end position="54"/>
    </location>
</feature>
<dbReference type="PROSITE" id="PS51635">
    <property type="entry name" value="PNPLA"/>
    <property type="match status" value="1"/>
</dbReference>